<organism evidence="1">
    <name type="scientific">uncultured Lysobacter sp</name>
    <dbReference type="NCBI Taxonomy" id="271060"/>
    <lineage>
        <taxon>Bacteria</taxon>
        <taxon>Pseudomonadati</taxon>
        <taxon>Pseudomonadota</taxon>
        <taxon>Gammaproteobacteria</taxon>
        <taxon>Lysobacterales</taxon>
        <taxon>Lysobacteraceae</taxon>
        <taxon>Lysobacter</taxon>
        <taxon>environmental samples</taxon>
    </lineage>
</organism>
<dbReference type="EMBL" id="CADCUA010000577">
    <property type="protein sequence ID" value="CAA9345762.1"/>
    <property type="molecule type" value="Genomic_DNA"/>
</dbReference>
<sequence>MALSASRLNQTPDADPAPIAAGVETMRDLCSAPLCLRLPDCAWPTR</sequence>
<proteinExistence type="predicted"/>
<evidence type="ECO:0000313" key="1">
    <source>
        <dbReference type="EMBL" id="CAA9345762.1"/>
    </source>
</evidence>
<dbReference type="AlphaFoldDB" id="A0A6J4M0S9"/>
<reference evidence="1" key="1">
    <citation type="submission" date="2020-02" db="EMBL/GenBank/DDBJ databases">
        <authorList>
            <person name="Meier V. D."/>
        </authorList>
    </citation>
    <scope>NUCLEOTIDE SEQUENCE</scope>
    <source>
        <strain evidence="1">AVDCRST_MAG71</strain>
    </source>
</reference>
<accession>A0A6J4M0S9</accession>
<gene>
    <name evidence="1" type="ORF">AVDCRST_MAG71-2481</name>
</gene>
<protein>
    <submittedName>
        <fullName evidence="1">Uncharacterized protein</fullName>
    </submittedName>
</protein>
<name>A0A6J4M0S9_9GAMM</name>